<dbReference type="PANTHER" id="PTHR45633">
    <property type="entry name" value="60 KDA HEAT SHOCK PROTEIN, MITOCHONDRIAL"/>
    <property type="match status" value="1"/>
</dbReference>
<evidence type="ECO:0000313" key="3">
    <source>
        <dbReference type="EMBL" id="PHT38102.1"/>
    </source>
</evidence>
<reference evidence="4" key="2">
    <citation type="journal article" date="2017" name="J. Anim. Genet.">
        <title>Multiple reference genome sequences of hot pepper reveal the massive evolution of plant disease resistance genes by retroduplication.</title>
        <authorList>
            <person name="Kim S."/>
            <person name="Park J."/>
            <person name="Yeom S.-I."/>
            <person name="Kim Y.-M."/>
            <person name="Seo E."/>
            <person name="Kim K.-T."/>
            <person name="Kim M.-S."/>
            <person name="Lee J.M."/>
            <person name="Cheong K."/>
            <person name="Shin H.-S."/>
            <person name="Kim S.-B."/>
            <person name="Han K."/>
            <person name="Lee J."/>
            <person name="Park M."/>
            <person name="Lee H.-A."/>
            <person name="Lee H.-Y."/>
            <person name="Lee Y."/>
            <person name="Oh S."/>
            <person name="Lee J.H."/>
            <person name="Choi E."/>
            <person name="Choi E."/>
            <person name="Lee S.E."/>
            <person name="Jeon J."/>
            <person name="Kim H."/>
            <person name="Choi G."/>
            <person name="Song H."/>
            <person name="Lee J."/>
            <person name="Lee S.-C."/>
            <person name="Kwon J.-K."/>
            <person name="Lee H.-Y."/>
            <person name="Koo N."/>
            <person name="Hong Y."/>
            <person name="Kim R.W."/>
            <person name="Kang W.-H."/>
            <person name="Huh J.H."/>
            <person name="Kang B.-C."/>
            <person name="Yang T.-J."/>
            <person name="Lee Y.-H."/>
            <person name="Bennetzen J.L."/>
            <person name="Choi D."/>
        </authorList>
    </citation>
    <scope>NUCLEOTIDE SEQUENCE [LARGE SCALE GENOMIC DNA]</scope>
    <source>
        <strain evidence="4">cv. PBC81</strain>
    </source>
</reference>
<protein>
    <submittedName>
        <fullName evidence="3">Chaperonin CPN60-1, mitochondrial</fullName>
    </submittedName>
</protein>
<name>A0A2G2VYQ0_CAPBA</name>
<evidence type="ECO:0000256" key="2">
    <source>
        <dbReference type="ARBA" id="ARBA00023186"/>
    </source>
</evidence>
<gene>
    <name evidence="3" type="ORF">CQW23_21675</name>
</gene>
<evidence type="ECO:0000313" key="4">
    <source>
        <dbReference type="Proteomes" id="UP000224567"/>
    </source>
</evidence>
<dbReference type="InterPro" id="IPR001844">
    <property type="entry name" value="Cpn60/GroEL"/>
</dbReference>
<keyword evidence="2" id="KW-0143">Chaperone</keyword>
<evidence type="ECO:0000256" key="1">
    <source>
        <dbReference type="ARBA" id="ARBA00006607"/>
    </source>
</evidence>
<comment type="similarity">
    <text evidence="1">Belongs to the chaperonin (HSP60) family.</text>
</comment>
<comment type="caution">
    <text evidence="3">The sequence shown here is derived from an EMBL/GenBank/DDBJ whole genome shotgun (WGS) entry which is preliminary data.</text>
</comment>
<keyword evidence="4" id="KW-1185">Reference proteome</keyword>
<reference evidence="3 4" key="1">
    <citation type="journal article" date="2017" name="Genome Biol.">
        <title>New reference genome sequences of hot pepper reveal the massive evolution of plant disease-resistance genes by retroduplication.</title>
        <authorList>
            <person name="Kim S."/>
            <person name="Park J."/>
            <person name="Yeom S.I."/>
            <person name="Kim Y.M."/>
            <person name="Seo E."/>
            <person name="Kim K.T."/>
            <person name="Kim M.S."/>
            <person name="Lee J.M."/>
            <person name="Cheong K."/>
            <person name="Shin H.S."/>
            <person name="Kim S.B."/>
            <person name="Han K."/>
            <person name="Lee J."/>
            <person name="Park M."/>
            <person name="Lee H.A."/>
            <person name="Lee H.Y."/>
            <person name="Lee Y."/>
            <person name="Oh S."/>
            <person name="Lee J.H."/>
            <person name="Choi E."/>
            <person name="Choi E."/>
            <person name="Lee S.E."/>
            <person name="Jeon J."/>
            <person name="Kim H."/>
            <person name="Choi G."/>
            <person name="Song H."/>
            <person name="Lee J."/>
            <person name="Lee S.C."/>
            <person name="Kwon J.K."/>
            <person name="Lee H.Y."/>
            <person name="Koo N."/>
            <person name="Hong Y."/>
            <person name="Kim R.W."/>
            <person name="Kang W.H."/>
            <person name="Huh J.H."/>
            <person name="Kang B.C."/>
            <person name="Yang T.J."/>
            <person name="Lee Y.H."/>
            <person name="Bennetzen J.L."/>
            <person name="Choi D."/>
        </authorList>
    </citation>
    <scope>NUCLEOTIDE SEQUENCE [LARGE SCALE GENOMIC DNA]</scope>
    <source>
        <strain evidence="4">cv. PBC81</strain>
    </source>
</reference>
<dbReference type="SUPFAM" id="SSF52029">
    <property type="entry name" value="GroEL apical domain-like"/>
    <property type="match status" value="1"/>
</dbReference>
<proteinExistence type="inferred from homology"/>
<dbReference type="OrthoDB" id="1733909at2759"/>
<dbReference type="EMBL" id="MLFT02000009">
    <property type="protein sequence ID" value="PHT38102.1"/>
    <property type="molecule type" value="Genomic_DNA"/>
</dbReference>
<sequence length="70" mass="7801">MEFEMLGISKKVTISKDDTVIIDGAGQKKSMEKRCEQIKSAIELSTSDYDKEKLQERLAKISGGVAEKHV</sequence>
<dbReference type="InterPro" id="IPR027409">
    <property type="entry name" value="GroEL-like_apical_dom_sf"/>
</dbReference>
<dbReference type="Gene3D" id="3.50.7.10">
    <property type="entry name" value="GroEL"/>
    <property type="match status" value="1"/>
</dbReference>
<accession>A0A2G2VYQ0</accession>
<dbReference type="STRING" id="33114.A0A2G2VYQ0"/>
<dbReference type="AlphaFoldDB" id="A0A2G2VYQ0"/>
<dbReference type="GO" id="GO:0042026">
    <property type="term" value="P:protein refolding"/>
    <property type="evidence" value="ECO:0007669"/>
    <property type="project" value="InterPro"/>
</dbReference>
<dbReference type="Proteomes" id="UP000224567">
    <property type="component" value="Unassembled WGS sequence"/>
</dbReference>
<dbReference type="GO" id="GO:0140662">
    <property type="term" value="F:ATP-dependent protein folding chaperone"/>
    <property type="evidence" value="ECO:0007669"/>
    <property type="project" value="InterPro"/>
</dbReference>
<organism evidence="3 4">
    <name type="scientific">Capsicum baccatum</name>
    <name type="common">Peruvian pepper</name>
    <dbReference type="NCBI Taxonomy" id="33114"/>
    <lineage>
        <taxon>Eukaryota</taxon>
        <taxon>Viridiplantae</taxon>
        <taxon>Streptophyta</taxon>
        <taxon>Embryophyta</taxon>
        <taxon>Tracheophyta</taxon>
        <taxon>Spermatophyta</taxon>
        <taxon>Magnoliopsida</taxon>
        <taxon>eudicotyledons</taxon>
        <taxon>Gunneridae</taxon>
        <taxon>Pentapetalae</taxon>
        <taxon>asterids</taxon>
        <taxon>lamiids</taxon>
        <taxon>Solanales</taxon>
        <taxon>Solanaceae</taxon>
        <taxon>Solanoideae</taxon>
        <taxon>Capsiceae</taxon>
        <taxon>Capsicum</taxon>
    </lineage>
</organism>